<keyword evidence="4 9" id="KW-0997">Cell inner membrane</keyword>
<dbReference type="InterPro" id="IPR055348">
    <property type="entry name" value="DctQ"/>
</dbReference>
<reference evidence="11 12" key="1">
    <citation type="submission" date="2020-08" db="EMBL/GenBank/DDBJ databases">
        <title>Genomic Encyclopedia of Type Strains, Phase IV (KMG-IV): sequencing the most valuable type-strain genomes for metagenomic binning, comparative biology and taxonomic classification.</title>
        <authorList>
            <person name="Goeker M."/>
        </authorList>
    </citation>
    <scope>NUCLEOTIDE SEQUENCE [LARGE SCALE GENOMIC DNA]</scope>
    <source>
        <strain evidence="11 12">DSM 26385</strain>
    </source>
</reference>
<keyword evidence="7 9" id="KW-0472">Membrane</keyword>
<feature type="transmembrane region" description="Helical" evidence="9">
    <location>
        <begin position="91"/>
        <end position="114"/>
    </location>
</feature>
<comment type="similarity">
    <text evidence="8 9">Belongs to the TRAP transporter small permease family.</text>
</comment>
<evidence type="ECO:0000256" key="8">
    <source>
        <dbReference type="ARBA" id="ARBA00038436"/>
    </source>
</evidence>
<feature type="transmembrane region" description="Helical" evidence="9">
    <location>
        <begin position="55"/>
        <end position="71"/>
    </location>
</feature>
<name>A0A7W6K4V8_9HYPH</name>
<dbReference type="Pfam" id="PF04290">
    <property type="entry name" value="DctQ"/>
    <property type="match status" value="1"/>
</dbReference>
<evidence type="ECO:0000259" key="10">
    <source>
        <dbReference type="Pfam" id="PF04290"/>
    </source>
</evidence>
<feature type="domain" description="Tripartite ATP-independent periplasmic transporters DctQ component" evidence="10">
    <location>
        <begin position="30"/>
        <end position="161"/>
    </location>
</feature>
<dbReference type="Proteomes" id="UP000584824">
    <property type="component" value="Unassembled WGS sequence"/>
</dbReference>
<keyword evidence="3" id="KW-1003">Cell membrane</keyword>
<accession>A0A7W6K4V8</accession>
<dbReference type="GO" id="GO:0005886">
    <property type="term" value="C:plasma membrane"/>
    <property type="evidence" value="ECO:0007669"/>
    <property type="project" value="UniProtKB-SubCell"/>
</dbReference>
<dbReference type="PANTHER" id="PTHR35011">
    <property type="entry name" value="2,3-DIKETO-L-GULONATE TRAP TRANSPORTER SMALL PERMEASE PROTEIN YIAM"/>
    <property type="match status" value="1"/>
</dbReference>
<evidence type="ECO:0000256" key="1">
    <source>
        <dbReference type="ARBA" id="ARBA00004429"/>
    </source>
</evidence>
<evidence type="ECO:0000256" key="5">
    <source>
        <dbReference type="ARBA" id="ARBA00022692"/>
    </source>
</evidence>
<evidence type="ECO:0000256" key="2">
    <source>
        <dbReference type="ARBA" id="ARBA00022448"/>
    </source>
</evidence>
<evidence type="ECO:0000256" key="9">
    <source>
        <dbReference type="RuleBase" id="RU369079"/>
    </source>
</evidence>
<dbReference type="EMBL" id="JACIDU010000018">
    <property type="protein sequence ID" value="MBB4105236.1"/>
    <property type="molecule type" value="Genomic_DNA"/>
</dbReference>
<protein>
    <recommendedName>
        <fullName evidence="9">TRAP transporter small permease protein</fullName>
    </recommendedName>
</protein>
<comment type="function">
    <text evidence="9">Part of the tripartite ATP-independent periplasmic (TRAP) transport system.</text>
</comment>
<gene>
    <name evidence="11" type="ORF">GGQ66_003823</name>
</gene>
<evidence type="ECO:0000256" key="6">
    <source>
        <dbReference type="ARBA" id="ARBA00022989"/>
    </source>
</evidence>
<proteinExistence type="inferred from homology"/>
<dbReference type="AlphaFoldDB" id="A0A7W6K4V8"/>
<evidence type="ECO:0000313" key="11">
    <source>
        <dbReference type="EMBL" id="MBB4105236.1"/>
    </source>
</evidence>
<evidence type="ECO:0000256" key="7">
    <source>
        <dbReference type="ARBA" id="ARBA00023136"/>
    </source>
</evidence>
<evidence type="ECO:0000313" key="12">
    <source>
        <dbReference type="Proteomes" id="UP000584824"/>
    </source>
</evidence>
<keyword evidence="6 9" id="KW-1133">Transmembrane helix</keyword>
<feature type="transmembrane region" description="Helical" evidence="9">
    <location>
        <begin position="134"/>
        <end position="151"/>
    </location>
</feature>
<dbReference type="RefSeq" id="WP_183794538.1">
    <property type="nucleotide sequence ID" value="NZ_JACIDU010000018.1"/>
</dbReference>
<keyword evidence="5 9" id="KW-0812">Transmembrane</keyword>
<comment type="subunit">
    <text evidence="9">The complex comprises the extracytoplasmic solute receptor protein and the two transmembrane proteins.</text>
</comment>
<evidence type="ECO:0000256" key="4">
    <source>
        <dbReference type="ARBA" id="ARBA00022519"/>
    </source>
</evidence>
<keyword evidence="12" id="KW-1185">Reference proteome</keyword>
<comment type="subcellular location">
    <subcellularLocation>
        <location evidence="1 9">Cell inner membrane</location>
        <topology evidence="1 9">Multi-pass membrane protein</topology>
    </subcellularLocation>
</comment>
<dbReference type="GO" id="GO:0022857">
    <property type="term" value="F:transmembrane transporter activity"/>
    <property type="evidence" value="ECO:0007669"/>
    <property type="project" value="UniProtKB-UniRule"/>
</dbReference>
<sequence>MPFLLALSRAIDALSAIVGKAISWLLLAAIVISALNAISRKVFSVSSNAWLESQWYLFSAVFLIAAGYTLLANEHVKVDLIYGKLPRKGQIIVDIFGTIFFLMPFCLVTVYLSWPVFLQKFASGEVSNNTGGLLQWPAWLLIPIGFGLLALQGVSELIKRIAILRGDIPDPVAEADAEAAAL</sequence>
<evidence type="ECO:0000256" key="3">
    <source>
        <dbReference type="ARBA" id="ARBA00022475"/>
    </source>
</evidence>
<dbReference type="InterPro" id="IPR007387">
    <property type="entry name" value="TRAP_DctQ"/>
</dbReference>
<keyword evidence="2 9" id="KW-0813">Transport</keyword>
<comment type="caution">
    <text evidence="11">The sequence shown here is derived from an EMBL/GenBank/DDBJ whole genome shotgun (WGS) entry which is preliminary data.</text>
</comment>
<dbReference type="PANTHER" id="PTHR35011:SF4">
    <property type="entry name" value="SLL1102 PROTEIN"/>
    <property type="match status" value="1"/>
</dbReference>
<feature type="transmembrane region" description="Helical" evidence="9">
    <location>
        <begin position="12"/>
        <end position="35"/>
    </location>
</feature>
<organism evidence="11 12">
    <name type="scientific">Allorhizobium borbori</name>
    <dbReference type="NCBI Taxonomy" id="485907"/>
    <lineage>
        <taxon>Bacteria</taxon>
        <taxon>Pseudomonadati</taxon>
        <taxon>Pseudomonadota</taxon>
        <taxon>Alphaproteobacteria</taxon>
        <taxon>Hyphomicrobiales</taxon>
        <taxon>Rhizobiaceae</taxon>
        <taxon>Rhizobium/Agrobacterium group</taxon>
        <taxon>Allorhizobium</taxon>
    </lineage>
</organism>